<dbReference type="PROSITE" id="PS50404">
    <property type="entry name" value="GST_NTER"/>
    <property type="match status" value="1"/>
</dbReference>
<evidence type="ECO:0000313" key="4">
    <source>
        <dbReference type="Proteomes" id="UP000644693"/>
    </source>
</evidence>
<keyword evidence="4" id="KW-1185">Reference proteome</keyword>
<dbReference type="Pfam" id="PF13409">
    <property type="entry name" value="GST_N_2"/>
    <property type="match status" value="1"/>
</dbReference>
<dbReference type="Gene3D" id="3.40.30.10">
    <property type="entry name" value="Glutaredoxin"/>
    <property type="match status" value="1"/>
</dbReference>
<feature type="domain" description="GST C-terminal" evidence="2">
    <location>
        <begin position="86"/>
        <end position="216"/>
    </location>
</feature>
<proteinExistence type="predicted"/>
<evidence type="ECO:0000259" key="1">
    <source>
        <dbReference type="PROSITE" id="PS50404"/>
    </source>
</evidence>
<name>A0A918XFB0_9GAMM</name>
<comment type="caution">
    <text evidence="3">The sequence shown here is derived from an EMBL/GenBank/DDBJ whole genome shotgun (WGS) entry which is preliminary data.</text>
</comment>
<evidence type="ECO:0000259" key="2">
    <source>
        <dbReference type="PROSITE" id="PS50405"/>
    </source>
</evidence>
<gene>
    <name evidence="3" type="ORF">GCM10007053_06950</name>
</gene>
<dbReference type="SFLD" id="SFLDG00358">
    <property type="entry name" value="Main_(cytGST)"/>
    <property type="match status" value="1"/>
</dbReference>
<dbReference type="PANTHER" id="PTHR44051">
    <property type="entry name" value="GLUTATHIONE S-TRANSFERASE-RELATED"/>
    <property type="match status" value="1"/>
</dbReference>
<dbReference type="Pfam" id="PF14497">
    <property type="entry name" value="GST_C_3"/>
    <property type="match status" value="1"/>
</dbReference>
<dbReference type="SUPFAM" id="SSF47616">
    <property type="entry name" value="GST C-terminal domain-like"/>
    <property type="match status" value="1"/>
</dbReference>
<accession>A0A918XFB0</accession>
<dbReference type="RefSeq" id="WP_189475162.1">
    <property type="nucleotide sequence ID" value="NZ_BMYM01000001.1"/>
</dbReference>
<dbReference type="Proteomes" id="UP000644693">
    <property type="component" value="Unassembled WGS sequence"/>
</dbReference>
<dbReference type="EMBL" id="BMYM01000001">
    <property type="protein sequence ID" value="GHD28005.1"/>
    <property type="molecule type" value="Genomic_DNA"/>
</dbReference>
<evidence type="ECO:0008006" key="5">
    <source>
        <dbReference type="Google" id="ProtNLM"/>
    </source>
</evidence>
<dbReference type="SUPFAM" id="SSF52833">
    <property type="entry name" value="Thioredoxin-like"/>
    <property type="match status" value="1"/>
</dbReference>
<reference evidence="3" key="1">
    <citation type="journal article" date="2014" name="Int. J. Syst. Evol. Microbiol.">
        <title>Complete genome sequence of Corynebacterium casei LMG S-19264T (=DSM 44701T), isolated from a smear-ripened cheese.</title>
        <authorList>
            <consortium name="US DOE Joint Genome Institute (JGI-PGF)"/>
            <person name="Walter F."/>
            <person name="Albersmeier A."/>
            <person name="Kalinowski J."/>
            <person name="Ruckert C."/>
        </authorList>
    </citation>
    <scope>NUCLEOTIDE SEQUENCE</scope>
    <source>
        <strain evidence="3">KCTC 23430</strain>
    </source>
</reference>
<dbReference type="SFLD" id="SFLDS00019">
    <property type="entry name" value="Glutathione_Transferase_(cytos"/>
    <property type="match status" value="1"/>
</dbReference>
<protein>
    <recommendedName>
        <fullName evidence="5">Glutathione S-transferase</fullName>
    </recommendedName>
</protein>
<dbReference type="Gene3D" id="1.20.1050.10">
    <property type="match status" value="1"/>
</dbReference>
<dbReference type="InterPro" id="IPR040079">
    <property type="entry name" value="Glutathione_S-Trfase"/>
</dbReference>
<sequence>MKVYANPGSGSACVEATLAVLGIPFERRLVDYSVEGINDPDFELINPRRQIPALVLDDGACLTETLAILLYLADSHPESGLAPPAGSFPRAKLDQWMSFVLANIYEGELRKNYAQRYTDGDPDEVEAAAERFVLENYALLEKTVTGPYFFGDSLTVLDIYLWMFINWFETFETVAPVCPKIMALAEAVMNRTDIAPVHRFNFGEGLGWVAQDHSEA</sequence>
<dbReference type="CDD" id="cd03057">
    <property type="entry name" value="GST_N_Beta"/>
    <property type="match status" value="1"/>
</dbReference>
<organism evidence="3 4">
    <name type="scientific">Parahalioglobus pacificus</name>
    <dbReference type="NCBI Taxonomy" id="930806"/>
    <lineage>
        <taxon>Bacteria</taxon>
        <taxon>Pseudomonadati</taxon>
        <taxon>Pseudomonadota</taxon>
        <taxon>Gammaproteobacteria</taxon>
        <taxon>Cellvibrionales</taxon>
        <taxon>Halieaceae</taxon>
        <taxon>Parahalioglobus</taxon>
    </lineage>
</organism>
<dbReference type="InterPro" id="IPR004046">
    <property type="entry name" value="GST_C"/>
</dbReference>
<reference evidence="3" key="2">
    <citation type="submission" date="2020-09" db="EMBL/GenBank/DDBJ databases">
        <authorList>
            <person name="Sun Q."/>
            <person name="Kim S."/>
        </authorList>
    </citation>
    <scope>NUCLEOTIDE SEQUENCE</scope>
    <source>
        <strain evidence="3">KCTC 23430</strain>
    </source>
</reference>
<dbReference type="InterPro" id="IPR010987">
    <property type="entry name" value="Glutathione-S-Trfase_C-like"/>
</dbReference>
<dbReference type="PANTHER" id="PTHR44051:SF8">
    <property type="entry name" value="GLUTATHIONE S-TRANSFERASE GSTA"/>
    <property type="match status" value="1"/>
</dbReference>
<dbReference type="PROSITE" id="PS50405">
    <property type="entry name" value="GST_CTER"/>
    <property type="match status" value="1"/>
</dbReference>
<dbReference type="InterPro" id="IPR036249">
    <property type="entry name" value="Thioredoxin-like_sf"/>
</dbReference>
<dbReference type="InterPro" id="IPR004045">
    <property type="entry name" value="Glutathione_S-Trfase_N"/>
</dbReference>
<evidence type="ECO:0000313" key="3">
    <source>
        <dbReference type="EMBL" id="GHD28005.1"/>
    </source>
</evidence>
<dbReference type="AlphaFoldDB" id="A0A918XFB0"/>
<feature type="domain" description="GST N-terminal" evidence="1">
    <location>
        <begin position="1"/>
        <end position="80"/>
    </location>
</feature>
<dbReference type="InterPro" id="IPR036282">
    <property type="entry name" value="Glutathione-S-Trfase_C_sf"/>
</dbReference>